<dbReference type="InterPro" id="IPR017969">
    <property type="entry name" value="Heavy-metal-associated_CS"/>
</dbReference>
<dbReference type="PROSITE" id="PS50846">
    <property type="entry name" value="HMA_2"/>
    <property type="match status" value="1"/>
</dbReference>
<organism evidence="3 4">
    <name type="scientific">Microbacterium pumilum</name>
    <dbReference type="NCBI Taxonomy" id="344165"/>
    <lineage>
        <taxon>Bacteria</taxon>
        <taxon>Bacillati</taxon>
        <taxon>Actinomycetota</taxon>
        <taxon>Actinomycetes</taxon>
        <taxon>Micrococcales</taxon>
        <taxon>Microbacteriaceae</taxon>
        <taxon>Microbacterium</taxon>
    </lineage>
</organism>
<dbReference type="Pfam" id="PF00403">
    <property type="entry name" value="HMA"/>
    <property type="match status" value="1"/>
</dbReference>
<dbReference type="EMBL" id="BAAAOH010000001">
    <property type="protein sequence ID" value="GAA1979609.1"/>
    <property type="molecule type" value="Genomic_DNA"/>
</dbReference>
<evidence type="ECO:0000313" key="3">
    <source>
        <dbReference type="EMBL" id="GAA1979609.1"/>
    </source>
</evidence>
<dbReference type="CDD" id="cd00371">
    <property type="entry name" value="HMA"/>
    <property type="match status" value="1"/>
</dbReference>
<dbReference type="SUPFAM" id="SSF55008">
    <property type="entry name" value="HMA, heavy metal-associated domain"/>
    <property type="match status" value="1"/>
</dbReference>
<evidence type="ECO:0000256" key="1">
    <source>
        <dbReference type="ARBA" id="ARBA00022723"/>
    </source>
</evidence>
<dbReference type="InterPro" id="IPR006121">
    <property type="entry name" value="HMA_dom"/>
</dbReference>
<dbReference type="PROSITE" id="PS01047">
    <property type="entry name" value="HMA_1"/>
    <property type="match status" value="1"/>
</dbReference>
<dbReference type="RefSeq" id="WP_344059344.1">
    <property type="nucleotide sequence ID" value="NZ_BAAAOH010000001.1"/>
</dbReference>
<dbReference type="Gene3D" id="3.30.70.100">
    <property type="match status" value="1"/>
</dbReference>
<comment type="caution">
    <text evidence="3">The sequence shown here is derived from an EMBL/GenBank/DDBJ whole genome shotgun (WGS) entry which is preliminary data.</text>
</comment>
<feature type="domain" description="HMA" evidence="2">
    <location>
        <begin position="36"/>
        <end position="104"/>
    </location>
</feature>
<sequence>MTTNERINLPLTDSAAGCSCCATAAVPDTQTAAPTITEEVLVDGMTCSHCVMSVREEIAAIDGVDNVLVELNPGGTSRVTIHSAAPIDVARVRAAVEEAGYALAGIPA</sequence>
<dbReference type="InterPro" id="IPR036163">
    <property type="entry name" value="HMA_dom_sf"/>
</dbReference>
<evidence type="ECO:0000313" key="4">
    <source>
        <dbReference type="Proteomes" id="UP001500326"/>
    </source>
</evidence>
<keyword evidence="4" id="KW-1185">Reference proteome</keyword>
<evidence type="ECO:0000259" key="2">
    <source>
        <dbReference type="PROSITE" id="PS50846"/>
    </source>
</evidence>
<protein>
    <recommendedName>
        <fullName evidence="2">HMA domain-containing protein</fullName>
    </recommendedName>
</protein>
<accession>A0ABN2S3W3</accession>
<keyword evidence="1" id="KW-0479">Metal-binding</keyword>
<name>A0ABN2S3W3_9MICO</name>
<reference evidence="3 4" key="1">
    <citation type="journal article" date="2019" name="Int. J. Syst. Evol. Microbiol.">
        <title>The Global Catalogue of Microorganisms (GCM) 10K type strain sequencing project: providing services to taxonomists for standard genome sequencing and annotation.</title>
        <authorList>
            <consortium name="The Broad Institute Genomics Platform"/>
            <consortium name="The Broad Institute Genome Sequencing Center for Infectious Disease"/>
            <person name="Wu L."/>
            <person name="Ma J."/>
        </authorList>
    </citation>
    <scope>NUCLEOTIDE SEQUENCE [LARGE SCALE GENOMIC DNA]</scope>
    <source>
        <strain evidence="3 4">JCM 14902</strain>
    </source>
</reference>
<proteinExistence type="predicted"/>
<dbReference type="Proteomes" id="UP001500326">
    <property type="component" value="Unassembled WGS sequence"/>
</dbReference>
<gene>
    <name evidence="3" type="ORF">GCM10009777_11260</name>
</gene>